<keyword evidence="4 6" id="KW-0238">DNA-binding</keyword>
<feature type="domain" description="Tyr recombinase" evidence="8">
    <location>
        <begin position="182"/>
        <end position="421"/>
    </location>
</feature>
<dbReference type="InterPro" id="IPR050090">
    <property type="entry name" value="Tyrosine_recombinase_XerCD"/>
</dbReference>
<dbReference type="CDD" id="cd01189">
    <property type="entry name" value="INT_ICEBs1_C_like"/>
    <property type="match status" value="1"/>
</dbReference>
<name>A0ABX2GRG7_9FIRM</name>
<gene>
    <name evidence="10" type="ORF">G4952_13885</name>
</gene>
<dbReference type="RefSeq" id="WP_173744155.1">
    <property type="nucleotide sequence ID" value="NZ_JAAIPF010000036.1"/>
</dbReference>
<keyword evidence="11" id="KW-1185">Reference proteome</keyword>
<evidence type="ECO:0000256" key="2">
    <source>
        <dbReference type="ARBA" id="ARBA00008857"/>
    </source>
</evidence>
<dbReference type="Gene3D" id="1.10.150.130">
    <property type="match status" value="1"/>
</dbReference>
<dbReference type="InterPro" id="IPR002104">
    <property type="entry name" value="Integrase_catalytic"/>
</dbReference>
<dbReference type="Gene3D" id="1.10.443.10">
    <property type="entry name" value="Intergrase catalytic core"/>
    <property type="match status" value="1"/>
</dbReference>
<dbReference type="PANTHER" id="PTHR30349:SF64">
    <property type="entry name" value="PROPHAGE INTEGRASE INTD-RELATED"/>
    <property type="match status" value="1"/>
</dbReference>
<dbReference type="InterPro" id="IPR004107">
    <property type="entry name" value="Integrase_SAM-like_N"/>
</dbReference>
<sequence length="431" mass="49269">MASIRKRSKTYQVSVSNGRDSRGKQIIESATFVPDPGKTEKQNQKALERFAVEFEAKVKAGKYLDGEKLTFQSFVPIWHKDYAEMQLEETTLQLYDHLLRLHILPAIGNIKLAKILPAHLNKLYNQLAVERKDGKDGGYAPKTIKHVHNLISSIFSMAIKWNIVTDNPCDRVVPPKQIPACDKIKYFTVEQTEIFIGLLDQRYTSTYRSHDRIDDTGIAYHVDEYTETRTVPTQFKLFYLLAIYCGMRRGEILALEWSDLDFSNNSISITKSTTIANGKPITKTPKTKASIRKISVPAFLMELARNYRREQLQYRLSLGSEWVGENYVFIQANGKQMHPDTPYNKFKSIIRCYNAHIIKEEEKLPEISLHGLRHTSATLMISQNVDIRTVSNRLGHAQTSTTLDIYSHALQKMDEQASSALDTLLNHKISS</sequence>
<comment type="function">
    <text evidence="1">Site-specific tyrosine recombinase, which acts by catalyzing the cutting and rejoining of the recombining DNA molecules.</text>
</comment>
<evidence type="ECO:0000256" key="4">
    <source>
        <dbReference type="ARBA" id="ARBA00023125"/>
    </source>
</evidence>
<evidence type="ECO:0000256" key="5">
    <source>
        <dbReference type="ARBA" id="ARBA00023172"/>
    </source>
</evidence>
<dbReference type="EMBL" id="JAAIPF010000036">
    <property type="protein sequence ID" value="NSF74869.1"/>
    <property type="molecule type" value="Genomic_DNA"/>
</dbReference>
<dbReference type="Pfam" id="PF14659">
    <property type="entry name" value="Phage_int_SAM_3"/>
    <property type="match status" value="1"/>
</dbReference>
<accession>A0ABX2GRG7</accession>
<dbReference type="PANTHER" id="PTHR30349">
    <property type="entry name" value="PHAGE INTEGRASE-RELATED"/>
    <property type="match status" value="1"/>
</dbReference>
<keyword evidence="5" id="KW-0233">DNA recombination</keyword>
<dbReference type="Proteomes" id="UP000822152">
    <property type="component" value="Unassembled WGS sequence"/>
</dbReference>
<dbReference type="InterPro" id="IPR010998">
    <property type="entry name" value="Integrase_recombinase_N"/>
</dbReference>
<dbReference type="InterPro" id="IPR044068">
    <property type="entry name" value="CB"/>
</dbReference>
<evidence type="ECO:0000256" key="6">
    <source>
        <dbReference type="PROSITE-ProRule" id="PRU01248"/>
    </source>
</evidence>
<reference evidence="10 11" key="1">
    <citation type="journal article" date="2020" name="Cell Host Microbe">
        <title>Functional and Genomic Variation between Human-Derived Isolates of Lachnospiraceae Reveals Inter- and Intra-Species Diversity.</title>
        <authorList>
            <person name="Sorbara M.T."/>
            <person name="Littmann E.R."/>
            <person name="Fontana E."/>
            <person name="Moody T.U."/>
            <person name="Kohout C.E."/>
            <person name="Gjonbalaj M."/>
            <person name="Eaton V."/>
            <person name="Seok R."/>
            <person name="Leiner I.M."/>
            <person name="Pamer E.G."/>
        </authorList>
    </citation>
    <scope>NUCLEOTIDE SEQUENCE [LARGE SCALE GENOMIC DNA]</scope>
    <source>
        <strain evidence="10 11">MSK.20.11</strain>
    </source>
</reference>
<protein>
    <submittedName>
        <fullName evidence="10">Site-specific integrase</fullName>
    </submittedName>
</protein>
<evidence type="ECO:0000256" key="3">
    <source>
        <dbReference type="ARBA" id="ARBA00022908"/>
    </source>
</evidence>
<dbReference type="InterPro" id="IPR013762">
    <property type="entry name" value="Integrase-like_cat_sf"/>
</dbReference>
<dbReference type="SUPFAM" id="SSF56349">
    <property type="entry name" value="DNA breaking-rejoining enzymes"/>
    <property type="match status" value="1"/>
</dbReference>
<evidence type="ECO:0000313" key="10">
    <source>
        <dbReference type="EMBL" id="NSF74869.1"/>
    </source>
</evidence>
<proteinExistence type="inferred from homology"/>
<evidence type="ECO:0000256" key="1">
    <source>
        <dbReference type="ARBA" id="ARBA00003283"/>
    </source>
</evidence>
<dbReference type="Pfam" id="PF00589">
    <property type="entry name" value="Phage_integrase"/>
    <property type="match status" value="1"/>
</dbReference>
<dbReference type="PROSITE" id="PS51898">
    <property type="entry name" value="TYR_RECOMBINASE"/>
    <property type="match status" value="1"/>
</dbReference>
<keyword evidence="3" id="KW-0229">DNA integration</keyword>
<feature type="region of interest" description="Disordered" evidence="7">
    <location>
        <begin position="1"/>
        <end position="20"/>
    </location>
</feature>
<comment type="similarity">
    <text evidence="2">Belongs to the 'phage' integrase family.</text>
</comment>
<dbReference type="PROSITE" id="PS51900">
    <property type="entry name" value="CB"/>
    <property type="match status" value="1"/>
</dbReference>
<evidence type="ECO:0000259" key="9">
    <source>
        <dbReference type="PROSITE" id="PS51900"/>
    </source>
</evidence>
<evidence type="ECO:0000256" key="7">
    <source>
        <dbReference type="SAM" id="MobiDB-lite"/>
    </source>
</evidence>
<evidence type="ECO:0000259" key="8">
    <source>
        <dbReference type="PROSITE" id="PS51898"/>
    </source>
</evidence>
<comment type="caution">
    <text evidence="10">The sequence shown here is derived from an EMBL/GenBank/DDBJ whole genome shotgun (WGS) entry which is preliminary data.</text>
</comment>
<evidence type="ECO:0000313" key="11">
    <source>
        <dbReference type="Proteomes" id="UP000822152"/>
    </source>
</evidence>
<organism evidence="10 11">
    <name type="scientific">Blautia wexlerae</name>
    <dbReference type="NCBI Taxonomy" id="418240"/>
    <lineage>
        <taxon>Bacteria</taxon>
        <taxon>Bacillati</taxon>
        <taxon>Bacillota</taxon>
        <taxon>Clostridia</taxon>
        <taxon>Lachnospirales</taxon>
        <taxon>Lachnospiraceae</taxon>
        <taxon>Blautia</taxon>
    </lineage>
</organism>
<dbReference type="InterPro" id="IPR011010">
    <property type="entry name" value="DNA_brk_join_enz"/>
</dbReference>
<feature type="domain" description="Core-binding (CB)" evidence="9">
    <location>
        <begin position="69"/>
        <end position="159"/>
    </location>
</feature>